<dbReference type="InterPro" id="IPR036312">
    <property type="entry name" value="Bifun_inhib/LTP/seed_sf"/>
</dbReference>
<dbReference type="PANTHER" id="PTHR33044">
    <property type="entry name" value="BIFUNCTIONAL INHIBITOR/LIPID-TRANSFER PROTEIN/SEED STORAGE 2S ALBUMIN SUPERFAMILY PROTEIN-RELATED"/>
    <property type="match status" value="1"/>
</dbReference>
<dbReference type="InterPro" id="IPR043325">
    <property type="entry name" value="LTSS"/>
</dbReference>
<keyword evidence="6" id="KW-1015">Disulfide bond</keyword>
<dbReference type="GO" id="GO:0098552">
    <property type="term" value="C:side of membrane"/>
    <property type="evidence" value="ECO:0007669"/>
    <property type="project" value="UniProtKB-KW"/>
</dbReference>
<evidence type="ECO:0000256" key="1">
    <source>
        <dbReference type="ARBA" id="ARBA00004609"/>
    </source>
</evidence>
<evidence type="ECO:0000313" key="13">
    <source>
        <dbReference type="Proteomes" id="UP001293593"/>
    </source>
</evidence>
<dbReference type="GO" id="GO:0006869">
    <property type="term" value="P:lipid transport"/>
    <property type="evidence" value="ECO:0007669"/>
    <property type="project" value="InterPro"/>
</dbReference>
<keyword evidence="13" id="KW-1185">Reference proteome</keyword>
<name>A0AAE1MMS4_9FABA</name>
<keyword evidence="4" id="KW-0472">Membrane</keyword>
<dbReference type="GO" id="GO:0005886">
    <property type="term" value="C:plasma membrane"/>
    <property type="evidence" value="ECO:0007669"/>
    <property type="project" value="UniProtKB-SubCell"/>
</dbReference>
<comment type="caution">
    <text evidence="12">The sequence shown here is derived from an EMBL/GenBank/DDBJ whole genome shotgun (WGS) entry which is preliminary data.</text>
</comment>
<accession>A0AAE1MMS4</accession>
<dbReference type="CDD" id="cd00010">
    <property type="entry name" value="AAI_LTSS"/>
    <property type="match status" value="1"/>
</dbReference>
<evidence type="ECO:0000256" key="8">
    <source>
        <dbReference type="ARBA" id="ARBA00023288"/>
    </source>
</evidence>
<dbReference type="SUPFAM" id="SSF47699">
    <property type="entry name" value="Bifunctional inhibitor/lipid-transfer protein/seed storage 2S albumin"/>
    <property type="match status" value="1"/>
</dbReference>
<evidence type="ECO:0000256" key="2">
    <source>
        <dbReference type="ARBA" id="ARBA00009748"/>
    </source>
</evidence>
<feature type="signal peptide" evidence="10">
    <location>
        <begin position="1"/>
        <end position="26"/>
    </location>
</feature>
<evidence type="ECO:0000259" key="11">
    <source>
        <dbReference type="SMART" id="SM00499"/>
    </source>
</evidence>
<dbReference type="Gene3D" id="1.10.110.10">
    <property type="entry name" value="Plant lipid-transfer and hydrophobic proteins"/>
    <property type="match status" value="1"/>
</dbReference>
<feature type="compositionally biased region" description="Low complexity" evidence="9">
    <location>
        <begin position="109"/>
        <end position="126"/>
    </location>
</feature>
<reference evidence="12" key="1">
    <citation type="submission" date="2023-10" db="EMBL/GenBank/DDBJ databases">
        <title>Chromosome-level genome of the transformable northern wattle, Acacia crassicarpa.</title>
        <authorList>
            <person name="Massaro I."/>
            <person name="Sinha N.R."/>
            <person name="Poethig S."/>
            <person name="Leichty A.R."/>
        </authorList>
    </citation>
    <scope>NUCLEOTIDE SEQUENCE</scope>
    <source>
        <strain evidence="12">Acra3RX</strain>
        <tissue evidence="12">Leaf</tissue>
    </source>
</reference>
<feature type="chain" id="PRO_5041975864" description="Bifunctional inhibitor/plant lipid transfer protein/seed storage helical domain-containing protein" evidence="10">
    <location>
        <begin position="27"/>
        <end position="169"/>
    </location>
</feature>
<comment type="similarity">
    <text evidence="2">Belongs to the plant LTP family.</text>
</comment>
<keyword evidence="8" id="KW-0449">Lipoprotein</keyword>
<proteinExistence type="inferred from homology"/>
<dbReference type="Pfam" id="PF14368">
    <property type="entry name" value="LTP_2"/>
    <property type="match status" value="1"/>
</dbReference>
<protein>
    <recommendedName>
        <fullName evidence="11">Bifunctional inhibitor/plant lipid transfer protein/seed storage helical domain-containing protein</fullName>
    </recommendedName>
</protein>
<dbReference type="SMART" id="SM00499">
    <property type="entry name" value="AAI"/>
    <property type="match status" value="1"/>
</dbReference>
<organism evidence="12 13">
    <name type="scientific">Acacia crassicarpa</name>
    <name type="common">northern wattle</name>
    <dbReference type="NCBI Taxonomy" id="499986"/>
    <lineage>
        <taxon>Eukaryota</taxon>
        <taxon>Viridiplantae</taxon>
        <taxon>Streptophyta</taxon>
        <taxon>Embryophyta</taxon>
        <taxon>Tracheophyta</taxon>
        <taxon>Spermatophyta</taxon>
        <taxon>Magnoliopsida</taxon>
        <taxon>eudicotyledons</taxon>
        <taxon>Gunneridae</taxon>
        <taxon>Pentapetalae</taxon>
        <taxon>rosids</taxon>
        <taxon>fabids</taxon>
        <taxon>Fabales</taxon>
        <taxon>Fabaceae</taxon>
        <taxon>Caesalpinioideae</taxon>
        <taxon>mimosoid clade</taxon>
        <taxon>Acacieae</taxon>
        <taxon>Acacia</taxon>
    </lineage>
</organism>
<evidence type="ECO:0000313" key="12">
    <source>
        <dbReference type="EMBL" id="KAK4266321.1"/>
    </source>
</evidence>
<evidence type="ECO:0000256" key="9">
    <source>
        <dbReference type="SAM" id="MobiDB-lite"/>
    </source>
</evidence>
<dbReference type="InterPro" id="IPR000528">
    <property type="entry name" value="Plant_nsLTP"/>
</dbReference>
<keyword evidence="7" id="KW-0325">Glycoprotein</keyword>
<dbReference type="Proteomes" id="UP001293593">
    <property type="component" value="Unassembled WGS sequence"/>
</dbReference>
<sequence>MARMCVAVAVVTVAVVAAMLCGGASAQSSCTNVLVSLSPCLNYIQGNSSTPSSSCCQQLSSVVRSQPQCLCQVLNGGGSSLGININQTQALALPSACKVQTPSLTQCKASASPADSPAADSPNAGPSGTGSKDVPSPDNGSSDGNSIKFSIPLVFIGFAAAYASTFGAY</sequence>
<evidence type="ECO:0000256" key="5">
    <source>
        <dbReference type="ARBA" id="ARBA00022729"/>
    </source>
</evidence>
<keyword evidence="5 10" id="KW-0732">Signal</keyword>
<feature type="region of interest" description="Disordered" evidence="9">
    <location>
        <begin position="108"/>
        <end position="143"/>
    </location>
</feature>
<dbReference type="EMBL" id="JAWXYG010000008">
    <property type="protein sequence ID" value="KAK4266321.1"/>
    <property type="molecule type" value="Genomic_DNA"/>
</dbReference>
<feature type="domain" description="Bifunctional inhibitor/plant lipid transfer protein/seed storage helical" evidence="11">
    <location>
        <begin position="30"/>
        <end position="107"/>
    </location>
</feature>
<evidence type="ECO:0000256" key="4">
    <source>
        <dbReference type="ARBA" id="ARBA00022622"/>
    </source>
</evidence>
<gene>
    <name evidence="12" type="ORF">QN277_027263</name>
</gene>
<dbReference type="AlphaFoldDB" id="A0AAE1MMS4"/>
<keyword evidence="3" id="KW-1003">Cell membrane</keyword>
<comment type="subcellular location">
    <subcellularLocation>
        <location evidence="1">Cell membrane</location>
        <topology evidence="1">Lipid-anchor</topology>
        <topology evidence="1">GPI-anchor</topology>
    </subcellularLocation>
</comment>
<keyword evidence="4" id="KW-0336">GPI-anchor</keyword>
<evidence type="ECO:0000256" key="7">
    <source>
        <dbReference type="ARBA" id="ARBA00023180"/>
    </source>
</evidence>
<evidence type="ECO:0000256" key="6">
    <source>
        <dbReference type="ARBA" id="ARBA00023157"/>
    </source>
</evidence>
<evidence type="ECO:0000256" key="10">
    <source>
        <dbReference type="SAM" id="SignalP"/>
    </source>
</evidence>
<evidence type="ECO:0000256" key="3">
    <source>
        <dbReference type="ARBA" id="ARBA00022475"/>
    </source>
</evidence>
<dbReference type="PRINTS" id="PR00382">
    <property type="entry name" value="LIPIDTRNSFER"/>
</dbReference>
<dbReference type="InterPro" id="IPR016140">
    <property type="entry name" value="Bifunc_inhib/LTP/seed_store"/>
</dbReference>
<dbReference type="GO" id="GO:0008289">
    <property type="term" value="F:lipid binding"/>
    <property type="evidence" value="ECO:0007669"/>
    <property type="project" value="InterPro"/>
</dbReference>
<dbReference type="FunFam" id="1.10.110.10:FF:000001">
    <property type="entry name" value="Bifunctional inhibitor/lipid-transfer protein/seed storage 2S albumin superfamily protein"/>
    <property type="match status" value="1"/>
</dbReference>